<evidence type="ECO:0000313" key="9">
    <source>
        <dbReference type="Proteomes" id="UP000611708"/>
    </source>
</evidence>
<dbReference type="InterPro" id="IPR037185">
    <property type="entry name" value="EmrE-like"/>
</dbReference>
<feature type="transmembrane region" description="Helical" evidence="6">
    <location>
        <begin position="214"/>
        <end position="234"/>
    </location>
</feature>
<dbReference type="PANTHER" id="PTHR32322:SF2">
    <property type="entry name" value="EAMA DOMAIN-CONTAINING PROTEIN"/>
    <property type="match status" value="1"/>
</dbReference>
<evidence type="ECO:0000256" key="5">
    <source>
        <dbReference type="ARBA" id="ARBA00023136"/>
    </source>
</evidence>
<name>A0ABS0HXT0_9HYPH</name>
<evidence type="ECO:0000256" key="1">
    <source>
        <dbReference type="ARBA" id="ARBA00004141"/>
    </source>
</evidence>
<comment type="similarity">
    <text evidence="2">Belongs to the EamA transporter family.</text>
</comment>
<gene>
    <name evidence="8" type="ORF">I2H36_19095</name>
</gene>
<evidence type="ECO:0000256" key="3">
    <source>
        <dbReference type="ARBA" id="ARBA00022692"/>
    </source>
</evidence>
<keyword evidence="9" id="KW-1185">Reference proteome</keyword>
<feature type="domain" description="EamA" evidence="7">
    <location>
        <begin position="153"/>
        <end position="288"/>
    </location>
</feature>
<dbReference type="Proteomes" id="UP000611708">
    <property type="component" value="Unassembled WGS sequence"/>
</dbReference>
<keyword evidence="3 6" id="KW-0812">Transmembrane</keyword>
<feature type="transmembrane region" description="Helical" evidence="6">
    <location>
        <begin position="36"/>
        <end position="55"/>
    </location>
</feature>
<evidence type="ECO:0000259" key="7">
    <source>
        <dbReference type="Pfam" id="PF00892"/>
    </source>
</evidence>
<evidence type="ECO:0000256" key="4">
    <source>
        <dbReference type="ARBA" id="ARBA00022989"/>
    </source>
</evidence>
<accession>A0ABS0HXT0</accession>
<dbReference type="PANTHER" id="PTHR32322">
    <property type="entry name" value="INNER MEMBRANE TRANSPORTER"/>
    <property type="match status" value="1"/>
</dbReference>
<evidence type="ECO:0000313" key="8">
    <source>
        <dbReference type="EMBL" id="MBF9198144.1"/>
    </source>
</evidence>
<protein>
    <submittedName>
        <fullName evidence="8">DMT family transporter</fullName>
    </submittedName>
</protein>
<evidence type="ECO:0000256" key="6">
    <source>
        <dbReference type="SAM" id="Phobius"/>
    </source>
</evidence>
<keyword evidence="5 6" id="KW-0472">Membrane</keyword>
<feature type="transmembrane region" description="Helical" evidence="6">
    <location>
        <begin position="67"/>
        <end position="92"/>
    </location>
</feature>
<feature type="transmembrane region" description="Helical" evidence="6">
    <location>
        <begin position="98"/>
        <end position="116"/>
    </location>
</feature>
<feature type="transmembrane region" description="Helical" evidence="6">
    <location>
        <begin position="152"/>
        <end position="172"/>
    </location>
</feature>
<organism evidence="8 9">
    <name type="scientific">Microvirga terrestris</name>
    <dbReference type="NCBI Taxonomy" id="2791024"/>
    <lineage>
        <taxon>Bacteria</taxon>
        <taxon>Pseudomonadati</taxon>
        <taxon>Pseudomonadota</taxon>
        <taxon>Alphaproteobacteria</taxon>
        <taxon>Hyphomicrobiales</taxon>
        <taxon>Methylobacteriaceae</taxon>
        <taxon>Microvirga</taxon>
    </lineage>
</organism>
<feature type="transmembrane region" description="Helical" evidence="6">
    <location>
        <begin position="184"/>
        <end position="202"/>
    </location>
</feature>
<evidence type="ECO:0000256" key="2">
    <source>
        <dbReference type="ARBA" id="ARBA00007362"/>
    </source>
</evidence>
<comment type="caution">
    <text evidence="8">The sequence shown here is derived from an EMBL/GenBank/DDBJ whole genome shotgun (WGS) entry which is preliminary data.</text>
</comment>
<proteinExistence type="inferred from homology"/>
<dbReference type="InterPro" id="IPR050638">
    <property type="entry name" value="AA-Vitamin_Transporters"/>
</dbReference>
<dbReference type="InterPro" id="IPR000620">
    <property type="entry name" value="EamA_dom"/>
</dbReference>
<reference evidence="8 9" key="1">
    <citation type="submission" date="2020-11" db="EMBL/GenBank/DDBJ databases">
        <authorList>
            <person name="Kim M.K."/>
        </authorList>
    </citation>
    <scope>NUCLEOTIDE SEQUENCE [LARGE SCALE GENOMIC DNA]</scope>
    <source>
        <strain evidence="8 9">BT290</strain>
    </source>
</reference>
<feature type="transmembrane region" description="Helical" evidence="6">
    <location>
        <begin position="246"/>
        <end position="265"/>
    </location>
</feature>
<dbReference type="RefSeq" id="WP_196265495.1">
    <property type="nucleotide sequence ID" value="NZ_JADQDN010000017.1"/>
</dbReference>
<feature type="transmembrane region" description="Helical" evidence="6">
    <location>
        <begin position="123"/>
        <end position="140"/>
    </location>
</feature>
<dbReference type="EMBL" id="JADQDN010000017">
    <property type="protein sequence ID" value="MBF9198144.1"/>
    <property type="molecule type" value="Genomic_DNA"/>
</dbReference>
<dbReference type="Pfam" id="PF00892">
    <property type="entry name" value="EamA"/>
    <property type="match status" value="2"/>
</dbReference>
<feature type="domain" description="EamA" evidence="7">
    <location>
        <begin position="8"/>
        <end position="138"/>
    </location>
</feature>
<dbReference type="SUPFAM" id="SSF103481">
    <property type="entry name" value="Multidrug resistance efflux transporter EmrE"/>
    <property type="match status" value="2"/>
</dbReference>
<comment type="subcellular location">
    <subcellularLocation>
        <location evidence="1">Membrane</location>
        <topology evidence="1">Multi-pass membrane protein</topology>
    </subcellularLocation>
</comment>
<keyword evidence="4 6" id="KW-1133">Transmembrane helix</keyword>
<feature type="transmembrane region" description="Helical" evidence="6">
    <location>
        <begin position="271"/>
        <end position="292"/>
    </location>
</feature>
<sequence>MKRHDTLALVAAAVTGVQVGAALVASRFVIHDIGPASLAFLRYAIAVLCLAPFVIASARVRFTFRDLLAVMGLGIVQFGILIVLLNLGLQFISSTRAALLFSTFPLLTMIIAALLGRERLTGAKSAGVTLTVVGVAIALGERLITDNGAGDGLGALLVLAAALCGAVSSVLYRPYLSRYPTLPVGALAMLASVVFLAGPAGLEGLFTEGTRLDQPGWIVVLLIGLSSGIGYVLWLWALKHTTPTRVTVFLSLSPITASLLGALILSEPLTLGVLLGLAGVVGGLWLATRMIVDEPV</sequence>